<protein>
    <submittedName>
        <fullName evidence="1">Uncharacterized protein</fullName>
    </submittedName>
</protein>
<comment type="caution">
    <text evidence="1">The sequence shown here is derived from an EMBL/GenBank/DDBJ whole genome shotgun (WGS) entry which is preliminary data.</text>
</comment>
<dbReference type="EMBL" id="PQXF01000001">
    <property type="protein sequence ID" value="PXF62048.1"/>
    <property type="molecule type" value="Genomic_DNA"/>
</dbReference>
<dbReference type="Proteomes" id="UP000248329">
    <property type="component" value="Unassembled WGS sequence"/>
</dbReference>
<sequence>MSTEMMKIASGTLSDHDRTIDDESLAYSTGAFDVDFDCSNWGAYRAINLMAESYFAGYDEGTTSDMITAEDFNLISKNMLGRVLIDEDDARMLTNNTSLQLEEGYEIKVSQIDVDGTKTQLELLRNGKTVDTEIINVPDTYVYVYESDIEELGDVPLIAAHIDSIFVGTDADMITPRSM</sequence>
<gene>
    <name evidence="1" type="ORF">C4B59_00045</name>
</gene>
<name>A0AC61L741_9EURY</name>
<evidence type="ECO:0000313" key="2">
    <source>
        <dbReference type="Proteomes" id="UP000248329"/>
    </source>
</evidence>
<reference evidence="1" key="1">
    <citation type="submission" date="2018-01" db="EMBL/GenBank/DDBJ databases">
        <authorList>
            <person name="Krukenberg V."/>
        </authorList>
    </citation>
    <scope>NUCLEOTIDE SEQUENCE</scope>
    <source>
        <strain evidence="1">E20ANME2</strain>
    </source>
</reference>
<organism evidence="1 2">
    <name type="scientific">Candidatus Methanogaster sp</name>
    <dbReference type="NCBI Taxonomy" id="3386292"/>
    <lineage>
        <taxon>Archaea</taxon>
        <taxon>Methanobacteriati</taxon>
        <taxon>Methanobacteriota</taxon>
        <taxon>Stenosarchaea group</taxon>
        <taxon>Methanomicrobia</taxon>
        <taxon>Methanosarcinales</taxon>
        <taxon>ANME-2 cluster</taxon>
        <taxon>Candidatus Methanogasteraceae</taxon>
        <taxon>Candidatus Methanogaster</taxon>
    </lineage>
</organism>
<evidence type="ECO:0000313" key="1">
    <source>
        <dbReference type="EMBL" id="PXF62048.1"/>
    </source>
</evidence>
<proteinExistence type="predicted"/>
<accession>A0AC61L741</accession>